<keyword evidence="4" id="KW-1185">Reference proteome</keyword>
<dbReference type="EMBL" id="FOCQ01000026">
    <property type="protein sequence ID" value="SEN80320.1"/>
    <property type="molecule type" value="Genomic_DNA"/>
</dbReference>
<accession>A0A1H8HAV1</accession>
<name>A0A1H8HAV1_9BACL</name>
<protein>
    <submittedName>
        <fullName evidence="1">Uncharacterized protein</fullName>
    </submittedName>
</protein>
<evidence type="ECO:0000313" key="3">
    <source>
        <dbReference type="EMBL" id="SEN80320.1"/>
    </source>
</evidence>
<evidence type="ECO:0000313" key="1">
    <source>
        <dbReference type="EMBL" id="SEN53343.1"/>
    </source>
</evidence>
<evidence type="ECO:0000313" key="2">
    <source>
        <dbReference type="EMBL" id="SEN78234.1"/>
    </source>
</evidence>
<dbReference type="EMBL" id="FOCQ01000023">
    <property type="protein sequence ID" value="SEN78234.1"/>
    <property type="molecule type" value="Genomic_DNA"/>
</dbReference>
<evidence type="ECO:0000313" key="4">
    <source>
        <dbReference type="Proteomes" id="UP000199695"/>
    </source>
</evidence>
<dbReference type="STRING" id="1173111.SAMN05444955_113122"/>
<dbReference type="Proteomes" id="UP000199695">
    <property type="component" value="Unassembled WGS sequence"/>
</dbReference>
<organism evidence="1 4">
    <name type="scientific">Lihuaxuella thermophila</name>
    <dbReference type="NCBI Taxonomy" id="1173111"/>
    <lineage>
        <taxon>Bacteria</taxon>
        <taxon>Bacillati</taxon>
        <taxon>Bacillota</taxon>
        <taxon>Bacilli</taxon>
        <taxon>Bacillales</taxon>
        <taxon>Thermoactinomycetaceae</taxon>
        <taxon>Lihuaxuella</taxon>
    </lineage>
</organism>
<gene>
    <name evidence="1" type="ORF">SAMN05444955_113122</name>
    <name evidence="2" type="ORF">SAMN05444955_12337</name>
    <name evidence="3" type="ORF">SAMN05444955_1265</name>
</gene>
<dbReference type="OrthoDB" id="2455520at2"/>
<dbReference type="EMBL" id="FOCQ01000013">
    <property type="protein sequence ID" value="SEN53343.1"/>
    <property type="molecule type" value="Genomic_DNA"/>
</dbReference>
<dbReference type="RefSeq" id="WP_089970805.1">
    <property type="nucleotide sequence ID" value="NZ_FOCQ01000013.1"/>
</dbReference>
<proteinExistence type="predicted"/>
<reference evidence="1 4" key="1">
    <citation type="submission" date="2016-10" db="EMBL/GenBank/DDBJ databases">
        <authorList>
            <person name="de Groot N.N."/>
        </authorList>
    </citation>
    <scope>NUCLEOTIDE SEQUENCE [LARGE SCALE GENOMIC DNA]</scope>
    <source>
        <strain evidence="1 4">DSM 46701</strain>
    </source>
</reference>
<dbReference type="AlphaFoldDB" id="A0A1H8HAV1"/>
<sequence length="93" mass="10648">MEAAITWKQTQLKKPIKSSLPADDEVIIPGKWRGKDVKEFVHMWKCGLALKDIAKGWPDRTTNDLRFLHDYALKKGWISERPGGEDGRRRCGA</sequence>